<dbReference type="Gene3D" id="3.40.1190.10">
    <property type="entry name" value="Mur-like, catalytic domain"/>
    <property type="match status" value="1"/>
</dbReference>
<dbReference type="SUPFAM" id="SSF53244">
    <property type="entry name" value="MurD-like peptide ligases, peptide-binding domain"/>
    <property type="match status" value="1"/>
</dbReference>
<evidence type="ECO:0000256" key="1">
    <source>
        <dbReference type="ARBA" id="ARBA00004752"/>
    </source>
</evidence>
<keyword evidence="8" id="KW-0547">Nucleotide-binding</keyword>
<keyword evidence="8" id="KW-0963">Cytoplasm</keyword>
<dbReference type="GO" id="GO:0008765">
    <property type="term" value="F:UDP-N-acetylmuramoylalanyl-D-glutamate-2,6-diaminopimelate ligase activity"/>
    <property type="evidence" value="ECO:0007669"/>
    <property type="project" value="UniProtKB-UniRule"/>
</dbReference>
<dbReference type="STRING" id="45851.BHV86_07490"/>
<evidence type="ECO:0000256" key="5">
    <source>
        <dbReference type="ARBA" id="ARBA00022984"/>
    </source>
</evidence>
<dbReference type="InterPro" id="IPR005761">
    <property type="entry name" value="UDP-N-AcMur-Glu-dNH2Pim_ligase"/>
</dbReference>
<feature type="binding site" evidence="8">
    <location>
        <begin position="407"/>
        <end position="410"/>
    </location>
    <ligand>
        <name>meso-2,6-diaminopimelate</name>
        <dbReference type="ChEBI" id="CHEBI:57791"/>
    </ligand>
</feature>
<evidence type="ECO:0000256" key="2">
    <source>
        <dbReference type="ARBA" id="ARBA00005898"/>
    </source>
</evidence>
<comment type="catalytic activity">
    <reaction evidence="8">
        <text>UDP-N-acetyl-alpha-D-muramoyl-L-alanyl-D-glutamate + meso-2,6-diaminopimelate + ATP = UDP-N-acetyl-alpha-D-muramoyl-L-alanyl-gamma-D-glutamyl-meso-2,6-diaminopimelate + ADP + phosphate + H(+)</text>
        <dbReference type="Rhea" id="RHEA:23676"/>
        <dbReference type="ChEBI" id="CHEBI:15378"/>
        <dbReference type="ChEBI" id="CHEBI:30616"/>
        <dbReference type="ChEBI" id="CHEBI:43474"/>
        <dbReference type="ChEBI" id="CHEBI:57791"/>
        <dbReference type="ChEBI" id="CHEBI:83900"/>
        <dbReference type="ChEBI" id="CHEBI:83905"/>
        <dbReference type="ChEBI" id="CHEBI:456216"/>
        <dbReference type="EC" id="6.3.2.13"/>
    </reaction>
</comment>
<keyword evidence="5 8" id="KW-0573">Peptidoglycan synthesis</keyword>
<comment type="caution">
    <text evidence="8">Lacks conserved residue(s) required for the propagation of feature annotation.</text>
</comment>
<dbReference type="PANTHER" id="PTHR23135">
    <property type="entry name" value="MUR LIGASE FAMILY MEMBER"/>
    <property type="match status" value="1"/>
</dbReference>
<keyword evidence="7 8" id="KW-0961">Cell wall biogenesis/degradation</keyword>
<dbReference type="UniPathway" id="UPA00219"/>
<comment type="caution">
    <text evidence="13">The sequence shown here is derived from an EMBL/GenBank/DDBJ whole genome shotgun (WGS) entry which is preliminary data.</text>
</comment>
<feature type="binding site" evidence="8">
    <location>
        <position position="459"/>
    </location>
    <ligand>
        <name>meso-2,6-diaminopimelate</name>
        <dbReference type="ChEBI" id="CHEBI:57791"/>
    </ligand>
</feature>
<feature type="domain" description="Mur ligase central" evidence="12">
    <location>
        <begin position="111"/>
        <end position="312"/>
    </location>
</feature>
<dbReference type="EMBL" id="ABWN01000018">
    <property type="protein sequence ID" value="EFF69437.1"/>
    <property type="molecule type" value="Genomic_DNA"/>
</dbReference>
<organism evidence="13 14">
    <name type="scientific">Eshraghiella crossota DSM 2876</name>
    <dbReference type="NCBI Taxonomy" id="511680"/>
    <lineage>
        <taxon>Bacteria</taxon>
        <taxon>Bacillati</taxon>
        <taxon>Bacillota</taxon>
        <taxon>Clostridia</taxon>
        <taxon>Lachnospirales</taxon>
        <taxon>Lachnospiraceae</taxon>
        <taxon>Eshraghiella</taxon>
    </lineage>
</organism>
<sequence length="490" mass="54468">MKLSKLLEKLEYEVLNGNVDIDIENLVYDSRKAGALDVFVCVTGAVSDGHTYISDVAGKGVLAIVVQKDIEVTEELKDITLIKTADTRYALALMSAAFFDYPAKKLKTIGITGTKGKTTTTFMIRDILEKCNIKAGLIGTNETIIGDEHIPSKNTTPESFLIQKYFSQMVEAGCSCVVMEVSSQALMLNRTAGILFDIGVFTNIEPDHIGPNEHASFEEYMECKSRLFKQCVHGIGNADSEYFDKIMEGHTCTLETYGIKNKADLKAENIRYIHEGGNITTSYNTTGTRELNIKLTLPGEFSVYNSLCAIAVSEHFNVDDKLLLDALYNTRVAGRVEPVKVSDDFIVMIDYAHNAMSLESLLSTLREYNPNRIVCLFGCGGNRSKLRRFEMGEVSGRMADLTIITSDNPRDEDPVLIMQDIETGIKKTSGSYVMMEDRGEAVKYAIEHGEKGDIIVLAGKGHEDYQEIKGVRYHQTDKELVQKAMEELAR</sequence>
<protein>
    <recommendedName>
        <fullName evidence="8">UDP-N-acetylmuramoyl-L-alanyl-D-glutamate--2,6-diaminopimelate ligase</fullName>
        <ecNumber evidence="8">6.3.2.13</ecNumber>
    </recommendedName>
    <alternativeName>
        <fullName evidence="8">Meso-A2pm-adding enzyme</fullName>
    </alternativeName>
    <alternativeName>
        <fullName evidence="8">Meso-diaminopimelate-adding enzyme</fullName>
    </alternativeName>
    <alternativeName>
        <fullName evidence="8">UDP-MurNAc-L-Ala-D-Glu:meso-diaminopimelate ligase</fullName>
    </alternativeName>
    <alternativeName>
        <fullName evidence="8">UDP-MurNAc-tripeptide synthetase</fullName>
    </alternativeName>
    <alternativeName>
        <fullName evidence="8">UDP-N-acetylmuramyl-tripeptide synthetase</fullName>
    </alternativeName>
</protein>
<comment type="PTM">
    <text evidence="8">Carboxylation is probably crucial for Mg(2+) binding and, consequently, for the gamma-phosphate positioning of ATP.</text>
</comment>
<keyword evidence="14" id="KW-1185">Reference proteome</keyword>
<dbReference type="InterPro" id="IPR013221">
    <property type="entry name" value="Mur_ligase_cen"/>
</dbReference>
<keyword evidence="3 8" id="KW-0132">Cell division</keyword>
<dbReference type="InterPro" id="IPR035911">
    <property type="entry name" value="MurE/MurF_N"/>
</dbReference>
<name>D4RWZ7_9FIRM</name>
<dbReference type="GO" id="GO:0051301">
    <property type="term" value="P:cell division"/>
    <property type="evidence" value="ECO:0007669"/>
    <property type="project" value="UniProtKB-KW"/>
</dbReference>
<dbReference type="GO" id="GO:0000287">
    <property type="term" value="F:magnesium ion binding"/>
    <property type="evidence" value="ECO:0007669"/>
    <property type="project" value="UniProtKB-UniRule"/>
</dbReference>
<dbReference type="GO" id="GO:0009252">
    <property type="term" value="P:peptidoglycan biosynthetic process"/>
    <property type="evidence" value="ECO:0007669"/>
    <property type="project" value="UniProtKB-UniRule"/>
</dbReference>
<evidence type="ECO:0000259" key="10">
    <source>
        <dbReference type="Pfam" id="PF01225"/>
    </source>
</evidence>
<evidence type="ECO:0000256" key="8">
    <source>
        <dbReference type="HAMAP-Rule" id="MF_00208"/>
    </source>
</evidence>
<feature type="domain" description="Mur ligase N-terminal catalytic" evidence="10">
    <location>
        <begin position="23"/>
        <end position="72"/>
    </location>
</feature>
<evidence type="ECO:0000256" key="9">
    <source>
        <dbReference type="RuleBase" id="RU004135"/>
    </source>
</evidence>
<dbReference type="HOGENOM" id="CLU_022291_4_1_9"/>
<accession>D4RWZ7</accession>
<reference evidence="13 14" key="1">
    <citation type="submission" date="2010-02" db="EMBL/GenBank/DDBJ databases">
        <authorList>
            <person name="Weinstock G."/>
            <person name="Sodergren E."/>
            <person name="Clifton S."/>
            <person name="Fulton L."/>
            <person name="Fulton B."/>
            <person name="Courtney L."/>
            <person name="Fronick C."/>
            <person name="Harrison M."/>
            <person name="Strong C."/>
            <person name="Farmer C."/>
            <person name="Delahaunty K."/>
            <person name="Markovic C."/>
            <person name="Hall O."/>
            <person name="Minx P."/>
            <person name="Tomlinson C."/>
            <person name="Mitreva M."/>
            <person name="Nelson J."/>
            <person name="Hou S."/>
            <person name="Wollam A."/>
            <person name="Pepin K.H."/>
            <person name="Johnson M."/>
            <person name="Bhonagiri V."/>
            <person name="Zhang X."/>
            <person name="Suruliraj S."/>
            <person name="Warren W."/>
            <person name="Chinwalla A."/>
            <person name="Mardis E.R."/>
            <person name="Wilson R.K."/>
        </authorList>
    </citation>
    <scope>NUCLEOTIDE SEQUENCE [LARGE SCALE GENOMIC DNA]</scope>
    <source>
        <strain evidence="13 14">DSM 2876</strain>
    </source>
</reference>
<dbReference type="RefSeq" id="WP_005601100.1">
    <property type="nucleotide sequence ID" value="NZ_GG663519.1"/>
</dbReference>
<keyword evidence="4 8" id="KW-0133">Cell shape</keyword>
<dbReference type="GO" id="GO:0005737">
    <property type="term" value="C:cytoplasm"/>
    <property type="evidence" value="ECO:0007669"/>
    <property type="project" value="UniProtKB-SubCell"/>
</dbReference>
<comment type="subcellular location">
    <subcellularLocation>
        <location evidence="8 9">Cytoplasm</location>
    </subcellularLocation>
</comment>
<keyword evidence="8 13" id="KW-0436">Ligase</keyword>
<keyword evidence="8" id="KW-0067">ATP-binding</keyword>
<evidence type="ECO:0000259" key="11">
    <source>
        <dbReference type="Pfam" id="PF02875"/>
    </source>
</evidence>
<comment type="similarity">
    <text evidence="2 8">Belongs to the MurCDEF family. MurE subfamily.</text>
</comment>
<comment type="cofactor">
    <cofactor evidence="8">
        <name>Mg(2+)</name>
        <dbReference type="ChEBI" id="CHEBI:18420"/>
    </cofactor>
</comment>
<dbReference type="InterPro" id="IPR036615">
    <property type="entry name" value="Mur_ligase_C_dom_sf"/>
</dbReference>
<evidence type="ECO:0000313" key="14">
    <source>
        <dbReference type="Proteomes" id="UP000006238"/>
    </source>
</evidence>
<dbReference type="InterPro" id="IPR004101">
    <property type="entry name" value="Mur_ligase_C"/>
</dbReference>
<evidence type="ECO:0000256" key="7">
    <source>
        <dbReference type="ARBA" id="ARBA00023316"/>
    </source>
</evidence>
<dbReference type="eggNOG" id="COG0769">
    <property type="taxonomic scope" value="Bacteria"/>
</dbReference>
<feature type="binding site" evidence="8">
    <location>
        <position position="190"/>
    </location>
    <ligand>
        <name>UDP-N-acetyl-alpha-D-muramoyl-L-alanyl-D-glutamate</name>
        <dbReference type="ChEBI" id="CHEBI:83900"/>
    </ligand>
</feature>
<dbReference type="Gene3D" id="3.90.190.20">
    <property type="entry name" value="Mur ligase, C-terminal domain"/>
    <property type="match status" value="1"/>
</dbReference>
<feature type="domain" description="Mur ligase C-terminal" evidence="11">
    <location>
        <begin position="334"/>
        <end position="461"/>
    </location>
</feature>
<proteinExistence type="inferred from homology"/>
<dbReference type="InterPro" id="IPR036565">
    <property type="entry name" value="Mur-like_cat_sf"/>
</dbReference>
<dbReference type="GO" id="GO:0005524">
    <property type="term" value="F:ATP binding"/>
    <property type="evidence" value="ECO:0007669"/>
    <property type="project" value="UniProtKB-UniRule"/>
</dbReference>
<evidence type="ECO:0000256" key="4">
    <source>
        <dbReference type="ARBA" id="ARBA00022960"/>
    </source>
</evidence>
<dbReference type="Proteomes" id="UP000006238">
    <property type="component" value="Unassembled WGS sequence"/>
</dbReference>
<dbReference type="Pfam" id="PF01225">
    <property type="entry name" value="Mur_ligase"/>
    <property type="match status" value="1"/>
</dbReference>
<dbReference type="SUPFAM" id="SSF63418">
    <property type="entry name" value="MurE/MurF N-terminal domain"/>
    <property type="match status" value="1"/>
</dbReference>
<feature type="modified residue" description="N6-carboxylysine" evidence="8">
    <location>
        <position position="224"/>
    </location>
</feature>
<feature type="binding site" evidence="8">
    <location>
        <position position="154"/>
    </location>
    <ligand>
        <name>UDP-N-acetyl-alpha-D-muramoyl-L-alanyl-D-glutamate</name>
        <dbReference type="ChEBI" id="CHEBI:83900"/>
    </ligand>
</feature>
<dbReference type="Pfam" id="PF08245">
    <property type="entry name" value="Mur_ligase_M"/>
    <property type="match status" value="1"/>
</dbReference>
<comment type="function">
    <text evidence="8">Catalyzes the addition of meso-diaminopimelic acid to the nucleotide precursor UDP-N-acetylmuramoyl-L-alanyl-D-glutamate (UMAG) in the biosynthesis of bacterial cell-wall peptidoglycan.</text>
</comment>
<dbReference type="Pfam" id="PF02875">
    <property type="entry name" value="Mur_ligase_C"/>
    <property type="match status" value="1"/>
</dbReference>
<keyword evidence="6 8" id="KW-0131">Cell cycle</keyword>
<feature type="short sequence motif" description="Meso-diaminopimelate recognition motif" evidence="8">
    <location>
        <begin position="407"/>
        <end position="410"/>
    </location>
</feature>
<evidence type="ECO:0000256" key="6">
    <source>
        <dbReference type="ARBA" id="ARBA00023306"/>
    </source>
</evidence>
<feature type="binding site" evidence="8">
    <location>
        <position position="383"/>
    </location>
    <ligand>
        <name>meso-2,6-diaminopimelate</name>
        <dbReference type="ChEBI" id="CHEBI:57791"/>
    </ligand>
</feature>
<evidence type="ECO:0000256" key="3">
    <source>
        <dbReference type="ARBA" id="ARBA00022618"/>
    </source>
</evidence>
<dbReference type="NCBIfam" id="TIGR01085">
    <property type="entry name" value="murE"/>
    <property type="match status" value="1"/>
</dbReference>
<dbReference type="SUPFAM" id="SSF53623">
    <property type="entry name" value="MurD-like peptide ligases, catalytic domain"/>
    <property type="match status" value="1"/>
</dbReference>
<dbReference type="InterPro" id="IPR000713">
    <property type="entry name" value="Mur_ligase_N"/>
</dbReference>
<dbReference type="NCBIfam" id="NF001126">
    <property type="entry name" value="PRK00139.1-4"/>
    <property type="match status" value="1"/>
</dbReference>
<feature type="binding site" evidence="8">
    <location>
        <position position="30"/>
    </location>
    <ligand>
        <name>UDP-N-acetyl-alpha-D-muramoyl-L-alanyl-D-glutamate</name>
        <dbReference type="ChEBI" id="CHEBI:83900"/>
    </ligand>
</feature>
<dbReference type="HAMAP" id="MF_00208">
    <property type="entry name" value="MurE"/>
    <property type="match status" value="1"/>
</dbReference>
<keyword evidence="8" id="KW-0460">Magnesium</keyword>
<evidence type="ECO:0000259" key="12">
    <source>
        <dbReference type="Pfam" id="PF08245"/>
    </source>
</evidence>
<dbReference type="AlphaFoldDB" id="D4RWZ7"/>
<feature type="binding site" evidence="8">
    <location>
        <position position="463"/>
    </location>
    <ligand>
        <name>meso-2,6-diaminopimelate</name>
        <dbReference type="ChEBI" id="CHEBI:57791"/>
    </ligand>
</feature>
<dbReference type="Gene3D" id="3.40.1390.10">
    <property type="entry name" value="MurE/MurF, N-terminal domain"/>
    <property type="match status" value="1"/>
</dbReference>
<dbReference type="GO" id="GO:0008360">
    <property type="term" value="P:regulation of cell shape"/>
    <property type="evidence" value="ECO:0007669"/>
    <property type="project" value="UniProtKB-KW"/>
</dbReference>
<comment type="pathway">
    <text evidence="1 8 9">Cell wall biogenesis; peptidoglycan biosynthesis.</text>
</comment>
<evidence type="ECO:0000313" key="13">
    <source>
        <dbReference type="EMBL" id="EFF69437.1"/>
    </source>
</evidence>
<feature type="binding site" evidence="8">
    <location>
        <begin position="155"/>
        <end position="156"/>
    </location>
    <ligand>
        <name>UDP-N-acetyl-alpha-D-muramoyl-L-alanyl-D-glutamate</name>
        <dbReference type="ChEBI" id="CHEBI:83900"/>
    </ligand>
</feature>
<dbReference type="GO" id="GO:0071555">
    <property type="term" value="P:cell wall organization"/>
    <property type="evidence" value="ECO:0007669"/>
    <property type="project" value="UniProtKB-KW"/>
</dbReference>
<dbReference type="GeneID" id="98918713"/>
<gene>
    <name evidence="8 13" type="primary">murE</name>
    <name evidence="13" type="ORF">BUTYVIB_00348</name>
</gene>
<feature type="binding site" evidence="8">
    <location>
        <position position="182"/>
    </location>
    <ligand>
        <name>UDP-N-acetyl-alpha-D-muramoyl-L-alanyl-D-glutamate</name>
        <dbReference type="ChEBI" id="CHEBI:83900"/>
    </ligand>
</feature>
<dbReference type="EC" id="6.3.2.13" evidence="8"/>
<feature type="binding site" evidence="8">
    <location>
        <begin position="113"/>
        <end position="119"/>
    </location>
    <ligand>
        <name>ATP</name>
        <dbReference type="ChEBI" id="CHEBI:30616"/>
    </ligand>
</feature>
<dbReference type="PANTHER" id="PTHR23135:SF4">
    <property type="entry name" value="UDP-N-ACETYLMURAMOYL-L-ALANYL-D-GLUTAMATE--2,6-DIAMINOPIMELATE LIGASE MURE HOMOLOG, CHLOROPLASTIC"/>
    <property type="match status" value="1"/>
</dbReference>